<organism evidence="1 2">
    <name type="scientific">Gryllotalpicola koreensis</name>
    <dbReference type="NCBI Taxonomy" id="993086"/>
    <lineage>
        <taxon>Bacteria</taxon>
        <taxon>Bacillati</taxon>
        <taxon>Actinomycetota</taxon>
        <taxon>Actinomycetes</taxon>
        <taxon>Micrococcales</taxon>
        <taxon>Microbacteriaceae</taxon>
        <taxon>Gryllotalpicola</taxon>
    </lineage>
</organism>
<gene>
    <name evidence="1" type="ORF">GCM10022287_12980</name>
</gene>
<dbReference type="EMBL" id="BAABBW010000002">
    <property type="protein sequence ID" value="GAA4172306.1"/>
    <property type="molecule type" value="Genomic_DNA"/>
</dbReference>
<protein>
    <submittedName>
        <fullName evidence="1">Uncharacterized protein</fullName>
    </submittedName>
</protein>
<sequence>MDIVLTVTVSADGRLTGTAARADAPTAPLAFSGNLELLATLERLCVAADPAGAGA</sequence>
<evidence type="ECO:0000313" key="2">
    <source>
        <dbReference type="Proteomes" id="UP001501079"/>
    </source>
</evidence>
<keyword evidence="2" id="KW-1185">Reference proteome</keyword>
<dbReference type="Proteomes" id="UP001501079">
    <property type="component" value="Unassembled WGS sequence"/>
</dbReference>
<accession>A0ABP7ZWT3</accession>
<proteinExistence type="predicted"/>
<comment type="caution">
    <text evidence="1">The sequence shown here is derived from an EMBL/GenBank/DDBJ whole genome shotgun (WGS) entry which is preliminary data.</text>
</comment>
<dbReference type="RefSeq" id="WP_344752498.1">
    <property type="nucleotide sequence ID" value="NZ_BAABBW010000002.1"/>
</dbReference>
<name>A0ABP7ZWT3_9MICO</name>
<reference evidence="2" key="1">
    <citation type="journal article" date="2019" name="Int. J. Syst. Evol. Microbiol.">
        <title>The Global Catalogue of Microorganisms (GCM) 10K type strain sequencing project: providing services to taxonomists for standard genome sequencing and annotation.</title>
        <authorList>
            <consortium name="The Broad Institute Genomics Platform"/>
            <consortium name="The Broad Institute Genome Sequencing Center for Infectious Disease"/>
            <person name="Wu L."/>
            <person name="Ma J."/>
        </authorList>
    </citation>
    <scope>NUCLEOTIDE SEQUENCE [LARGE SCALE GENOMIC DNA]</scope>
    <source>
        <strain evidence="2">JCM 17591</strain>
    </source>
</reference>
<evidence type="ECO:0000313" key="1">
    <source>
        <dbReference type="EMBL" id="GAA4172306.1"/>
    </source>
</evidence>